<dbReference type="Proteomes" id="UP001054801">
    <property type="component" value="Chromosome"/>
</dbReference>
<keyword evidence="7" id="KW-1185">Reference proteome</keyword>
<keyword evidence="3" id="KW-0732">Signal</keyword>
<name>A0ABY3T381_9GAMM</name>
<dbReference type="EMBL" id="CP091244">
    <property type="protein sequence ID" value="UJS26059.1"/>
    <property type="molecule type" value="Genomic_DNA"/>
</dbReference>
<evidence type="ECO:0000313" key="6">
    <source>
        <dbReference type="EMBL" id="UJS26059.1"/>
    </source>
</evidence>
<evidence type="ECO:0000256" key="1">
    <source>
        <dbReference type="ARBA" id="ARBA00023239"/>
    </source>
</evidence>
<dbReference type="SUPFAM" id="SSF50685">
    <property type="entry name" value="Barwin-like endoglucanases"/>
    <property type="match status" value="1"/>
</dbReference>
<dbReference type="InterPro" id="IPR012997">
    <property type="entry name" value="RplA"/>
</dbReference>
<dbReference type="HAMAP" id="MF_02071">
    <property type="entry name" value="RlpA"/>
    <property type="match status" value="1"/>
</dbReference>
<dbReference type="NCBIfam" id="TIGR00413">
    <property type="entry name" value="rlpA"/>
    <property type="match status" value="1"/>
</dbReference>
<comment type="similarity">
    <text evidence="3 4">Belongs to the RlpA family.</text>
</comment>
<dbReference type="InterPro" id="IPR009009">
    <property type="entry name" value="RlpA-like_DPBB"/>
</dbReference>
<accession>A0ABY3T381</accession>
<dbReference type="PANTHER" id="PTHR34183">
    <property type="entry name" value="ENDOLYTIC PEPTIDOGLYCAN TRANSGLYCOSYLASE RLPA"/>
    <property type="match status" value="1"/>
</dbReference>
<dbReference type="CDD" id="cd22268">
    <property type="entry name" value="DPBB_RlpA-like"/>
    <property type="match status" value="1"/>
</dbReference>
<comment type="function">
    <text evidence="3">Lytic transglycosylase with a strong preference for naked glycan strands that lack stem peptides.</text>
</comment>
<feature type="signal peptide" evidence="3">
    <location>
        <begin position="1"/>
        <end position="25"/>
    </location>
</feature>
<evidence type="ECO:0000256" key="4">
    <source>
        <dbReference type="RuleBase" id="RU003495"/>
    </source>
</evidence>
<dbReference type="InterPro" id="IPR036908">
    <property type="entry name" value="RlpA-like_sf"/>
</dbReference>
<evidence type="ECO:0000256" key="3">
    <source>
        <dbReference type="HAMAP-Rule" id="MF_02071"/>
    </source>
</evidence>
<proteinExistence type="inferred from homology"/>
<dbReference type="RefSeq" id="WP_236501396.1">
    <property type="nucleotide sequence ID" value="NZ_CP091244.1"/>
</dbReference>
<keyword evidence="1 3" id="KW-0456">Lyase</keyword>
<dbReference type="PANTHER" id="PTHR34183:SF1">
    <property type="entry name" value="ENDOLYTIC PEPTIDOGLYCAN TRANSGLYCOSYLASE RLPA"/>
    <property type="match status" value="1"/>
</dbReference>
<reference evidence="6" key="1">
    <citation type="journal article" date="2022" name="Microorganisms">
        <title>Two New Species of Filamentous Sulfur Bacteria of the Genus Thiothrix, Thiothrix winogradskyi sp. nov. and 'Candidatus Thiothrix sulfatifontis' sp. nov.</title>
        <authorList>
            <person name="Ravin N.V."/>
            <person name="Rossetti S."/>
            <person name="Beletsky A.V."/>
            <person name="Kadnikov V.V."/>
            <person name="Rudenko T.S."/>
            <person name="Smolyakov D.D."/>
            <person name="Moskvitina M.I."/>
            <person name="Gureeva M.V."/>
            <person name="Mardanov A.V."/>
            <person name="Grabovich M.Y."/>
        </authorList>
    </citation>
    <scope>NUCLEOTIDE SEQUENCE</scope>
    <source>
        <strain evidence="6">CT3</strain>
    </source>
</reference>
<gene>
    <name evidence="3" type="primary">rlpA</name>
    <name evidence="6" type="ORF">L2Y54_08470</name>
</gene>
<feature type="domain" description="RlpA-like protein double-psi beta-barrel" evidence="5">
    <location>
        <begin position="88"/>
        <end position="175"/>
    </location>
</feature>
<evidence type="ECO:0000259" key="5">
    <source>
        <dbReference type="Pfam" id="PF03330"/>
    </source>
</evidence>
<dbReference type="EC" id="4.2.2.-" evidence="3"/>
<dbReference type="Gene3D" id="2.40.40.10">
    <property type="entry name" value="RlpA-like domain"/>
    <property type="match status" value="1"/>
</dbReference>
<organism evidence="6 7">
    <name type="scientific">Thiothrix winogradskyi</name>
    <dbReference type="NCBI Taxonomy" id="96472"/>
    <lineage>
        <taxon>Bacteria</taxon>
        <taxon>Pseudomonadati</taxon>
        <taxon>Pseudomonadota</taxon>
        <taxon>Gammaproteobacteria</taxon>
        <taxon>Thiotrichales</taxon>
        <taxon>Thiotrichaceae</taxon>
        <taxon>Thiothrix</taxon>
    </lineage>
</organism>
<evidence type="ECO:0000256" key="2">
    <source>
        <dbReference type="ARBA" id="ARBA00023316"/>
    </source>
</evidence>
<dbReference type="Pfam" id="PF03330">
    <property type="entry name" value="DPBB_1"/>
    <property type="match status" value="1"/>
</dbReference>
<sequence precursor="true">MKNIKTIISLKFFIGCILLSSQLFGNVAVADYLVYQVNNVQHYDIYEKPSAVHQQAVDNFREVAYQEAAYQPRYQPVPEQTNRPQDIGRASYYGTQYHGRPTASGETYDMYAMTAAHPNLPFGTAIRVTNLENGQSVIVRVNDRGPFKPGRIVDVSQAAAERLGLILNGTANVQVEVVG</sequence>
<dbReference type="InterPro" id="IPR034718">
    <property type="entry name" value="RlpA"/>
</dbReference>
<protein>
    <recommendedName>
        <fullName evidence="3">Endolytic peptidoglycan transglycosylase RlpA</fullName>
        <ecNumber evidence="3">4.2.2.-</ecNumber>
    </recommendedName>
</protein>
<evidence type="ECO:0000313" key="7">
    <source>
        <dbReference type="Proteomes" id="UP001054801"/>
    </source>
</evidence>
<keyword evidence="2 3" id="KW-0961">Cell wall biogenesis/degradation</keyword>
<feature type="chain" id="PRO_5044934935" description="Endolytic peptidoglycan transglycosylase RlpA" evidence="3">
    <location>
        <begin position="26"/>
        <end position="179"/>
    </location>
</feature>